<name>E9GXJ5_DAPPU</name>
<proteinExistence type="predicted"/>
<dbReference type="Pfam" id="PF01607">
    <property type="entry name" value="CBM_14"/>
    <property type="match status" value="1"/>
</dbReference>
<dbReference type="GO" id="GO:0008061">
    <property type="term" value="F:chitin binding"/>
    <property type="evidence" value="ECO:0007669"/>
    <property type="project" value="InterPro"/>
</dbReference>
<dbReference type="Proteomes" id="UP000000305">
    <property type="component" value="Unassembled WGS sequence"/>
</dbReference>
<feature type="signal peptide" evidence="1">
    <location>
        <begin position="1"/>
        <end position="19"/>
    </location>
</feature>
<feature type="chain" id="PRO_5003241531" description="Chitin-binding type-2 domain-containing protein" evidence="1">
    <location>
        <begin position="20"/>
        <end position="109"/>
    </location>
</feature>
<dbReference type="InParanoid" id="E9GXJ5"/>
<dbReference type="AlphaFoldDB" id="E9GXJ5"/>
<dbReference type="KEGG" id="dpx:DAPPUDRAFT_249919"/>
<dbReference type="GO" id="GO:0005576">
    <property type="term" value="C:extracellular region"/>
    <property type="evidence" value="ECO:0007669"/>
    <property type="project" value="InterPro"/>
</dbReference>
<evidence type="ECO:0000313" key="4">
    <source>
        <dbReference type="Proteomes" id="UP000000305"/>
    </source>
</evidence>
<dbReference type="Gene3D" id="2.170.140.10">
    <property type="entry name" value="Chitin binding domain"/>
    <property type="match status" value="1"/>
</dbReference>
<dbReference type="InterPro" id="IPR036508">
    <property type="entry name" value="Chitin-bd_dom_sf"/>
</dbReference>
<accession>E9GXJ5</accession>
<dbReference type="HOGENOM" id="CLU_2186582_0_0_1"/>
<sequence>MDFAWSYLLVALMVVSCSALPQLDRNMGHPGEAPLPTPVGTCPEYSYNTVFLSDAYYCGYYHQCSNGVPIRMKCPSGLHWTVGYTDSYYFPTCDLPSQSNSNCRKDTPY</sequence>
<dbReference type="SUPFAM" id="SSF57625">
    <property type="entry name" value="Invertebrate chitin-binding proteins"/>
    <property type="match status" value="1"/>
</dbReference>
<gene>
    <name evidence="3" type="ORF">DAPPUDRAFT_249919</name>
</gene>
<reference evidence="3 4" key="1">
    <citation type="journal article" date="2011" name="Science">
        <title>The ecoresponsive genome of Daphnia pulex.</title>
        <authorList>
            <person name="Colbourne J.K."/>
            <person name="Pfrender M.E."/>
            <person name="Gilbert D."/>
            <person name="Thomas W.K."/>
            <person name="Tucker A."/>
            <person name="Oakley T.H."/>
            <person name="Tokishita S."/>
            <person name="Aerts A."/>
            <person name="Arnold G.J."/>
            <person name="Basu M.K."/>
            <person name="Bauer D.J."/>
            <person name="Caceres C.E."/>
            <person name="Carmel L."/>
            <person name="Casola C."/>
            <person name="Choi J.H."/>
            <person name="Detter J.C."/>
            <person name="Dong Q."/>
            <person name="Dusheyko S."/>
            <person name="Eads B.D."/>
            <person name="Frohlich T."/>
            <person name="Geiler-Samerotte K.A."/>
            <person name="Gerlach D."/>
            <person name="Hatcher P."/>
            <person name="Jogdeo S."/>
            <person name="Krijgsveld J."/>
            <person name="Kriventseva E.V."/>
            <person name="Kultz D."/>
            <person name="Laforsch C."/>
            <person name="Lindquist E."/>
            <person name="Lopez J."/>
            <person name="Manak J.R."/>
            <person name="Muller J."/>
            <person name="Pangilinan J."/>
            <person name="Patwardhan R.P."/>
            <person name="Pitluck S."/>
            <person name="Pritham E.J."/>
            <person name="Rechtsteiner A."/>
            <person name="Rho M."/>
            <person name="Rogozin I.B."/>
            <person name="Sakarya O."/>
            <person name="Salamov A."/>
            <person name="Schaack S."/>
            <person name="Shapiro H."/>
            <person name="Shiga Y."/>
            <person name="Skalitzky C."/>
            <person name="Smith Z."/>
            <person name="Souvorov A."/>
            <person name="Sung W."/>
            <person name="Tang Z."/>
            <person name="Tsuchiya D."/>
            <person name="Tu H."/>
            <person name="Vos H."/>
            <person name="Wang M."/>
            <person name="Wolf Y.I."/>
            <person name="Yamagata H."/>
            <person name="Yamada T."/>
            <person name="Ye Y."/>
            <person name="Shaw J.R."/>
            <person name="Andrews J."/>
            <person name="Crease T.J."/>
            <person name="Tang H."/>
            <person name="Lucas S.M."/>
            <person name="Robertson H.M."/>
            <person name="Bork P."/>
            <person name="Koonin E.V."/>
            <person name="Zdobnov E.M."/>
            <person name="Grigoriev I.V."/>
            <person name="Lynch M."/>
            <person name="Boore J.L."/>
        </authorList>
    </citation>
    <scope>NUCLEOTIDE SEQUENCE [LARGE SCALE GENOMIC DNA]</scope>
</reference>
<dbReference type="InterPro" id="IPR002557">
    <property type="entry name" value="Chitin-bd_dom"/>
</dbReference>
<keyword evidence="4" id="KW-1185">Reference proteome</keyword>
<dbReference type="EMBL" id="GL732573">
    <property type="protein sequence ID" value="EFX75665.1"/>
    <property type="molecule type" value="Genomic_DNA"/>
</dbReference>
<evidence type="ECO:0000313" key="3">
    <source>
        <dbReference type="EMBL" id="EFX75665.1"/>
    </source>
</evidence>
<keyword evidence="1" id="KW-0732">Signal</keyword>
<feature type="domain" description="Chitin-binding type-2" evidence="2">
    <location>
        <begin position="39"/>
        <end position="105"/>
    </location>
</feature>
<evidence type="ECO:0000259" key="2">
    <source>
        <dbReference type="PROSITE" id="PS50940"/>
    </source>
</evidence>
<evidence type="ECO:0000256" key="1">
    <source>
        <dbReference type="SAM" id="SignalP"/>
    </source>
</evidence>
<protein>
    <recommendedName>
        <fullName evidence="2">Chitin-binding type-2 domain-containing protein</fullName>
    </recommendedName>
</protein>
<organism evidence="3 4">
    <name type="scientific">Daphnia pulex</name>
    <name type="common">Water flea</name>
    <dbReference type="NCBI Taxonomy" id="6669"/>
    <lineage>
        <taxon>Eukaryota</taxon>
        <taxon>Metazoa</taxon>
        <taxon>Ecdysozoa</taxon>
        <taxon>Arthropoda</taxon>
        <taxon>Crustacea</taxon>
        <taxon>Branchiopoda</taxon>
        <taxon>Diplostraca</taxon>
        <taxon>Cladocera</taxon>
        <taxon>Anomopoda</taxon>
        <taxon>Daphniidae</taxon>
        <taxon>Daphnia</taxon>
    </lineage>
</organism>
<dbReference type="PROSITE" id="PS50940">
    <property type="entry name" value="CHIT_BIND_II"/>
    <property type="match status" value="1"/>
</dbReference>
<dbReference type="SMART" id="SM00494">
    <property type="entry name" value="ChtBD2"/>
    <property type="match status" value="1"/>
</dbReference>
<dbReference type="OrthoDB" id="6020543at2759"/>